<evidence type="ECO:0000259" key="1">
    <source>
        <dbReference type="Pfam" id="PF09250"/>
    </source>
</evidence>
<dbReference type="InterPro" id="IPR015330">
    <property type="entry name" value="DNA_primase/pol_bifunc_N"/>
</dbReference>
<reference evidence="2" key="1">
    <citation type="submission" date="2018-05" db="EMBL/GenBank/DDBJ databases">
        <authorList>
            <person name="Lanie J.A."/>
            <person name="Ng W.-L."/>
            <person name="Kazmierczak K.M."/>
            <person name="Andrzejewski T.M."/>
            <person name="Davidsen T.M."/>
            <person name="Wayne K.J."/>
            <person name="Tettelin H."/>
            <person name="Glass J.I."/>
            <person name="Rusch D."/>
            <person name="Podicherti R."/>
            <person name="Tsui H.-C.T."/>
            <person name="Winkler M.E."/>
        </authorList>
    </citation>
    <scope>NUCLEOTIDE SEQUENCE</scope>
</reference>
<sequence length="246" mass="28292">GGSHLMPNKILSIPKEFPQDKLAAARLYHNRFDWAIHALFGPTERVDSPGKQPVKQKGWRMWTAEQVTDKYLQEHFGNGRVRNVGCVVRCPHVVVDLDSKPDKGASVREWLAKYPELQRAPRERTGGGAHLHFICPDLPVFRNPQGKLHNKPLVVQLNEKVGAELFFDGQNIALAPSKHPNGHTYYWEVKGEIPSVTWNQLQTWFGFEDPANKKDETKRGPGRPRKEAEWWEYYEGDLKTLRLRDL</sequence>
<gene>
    <name evidence="2" type="ORF">METZ01_LOCUS470099</name>
</gene>
<proteinExistence type="predicted"/>
<feature type="non-terminal residue" evidence="2">
    <location>
        <position position="246"/>
    </location>
</feature>
<dbReference type="SUPFAM" id="SSF56747">
    <property type="entry name" value="Prim-pol domain"/>
    <property type="match status" value="1"/>
</dbReference>
<feature type="non-terminal residue" evidence="2">
    <location>
        <position position="1"/>
    </location>
</feature>
<accession>A0A383BCT5</accession>
<evidence type="ECO:0000313" key="2">
    <source>
        <dbReference type="EMBL" id="SVE17245.1"/>
    </source>
</evidence>
<feature type="domain" description="DNA primase/polymerase bifunctional N-terminal" evidence="1">
    <location>
        <begin position="28"/>
        <end position="190"/>
    </location>
</feature>
<dbReference type="AlphaFoldDB" id="A0A383BCT5"/>
<organism evidence="2">
    <name type="scientific">marine metagenome</name>
    <dbReference type="NCBI Taxonomy" id="408172"/>
    <lineage>
        <taxon>unclassified sequences</taxon>
        <taxon>metagenomes</taxon>
        <taxon>ecological metagenomes</taxon>
    </lineage>
</organism>
<protein>
    <recommendedName>
        <fullName evidence="1">DNA primase/polymerase bifunctional N-terminal domain-containing protein</fullName>
    </recommendedName>
</protein>
<name>A0A383BCT5_9ZZZZ</name>
<dbReference type="EMBL" id="UINC01199017">
    <property type="protein sequence ID" value="SVE17245.1"/>
    <property type="molecule type" value="Genomic_DNA"/>
</dbReference>
<dbReference type="Pfam" id="PF09250">
    <property type="entry name" value="Prim-Pol"/>
    <property type="match status" value="1"/>
</dbReference>